<reference evidence="5" key="1">
    <citation type="submission" date="2017-01" db="EMBL/GenBank/DDBJ databases">
        <authorList>
            <person name="Varghese N."/>
            <person name="Submissions S."/>
        </authorList>
    </citation>
    <scope>NUCLEOTIDE SEQUENCE [LARGE SCALE GENOMIC DNA]</scope>
    <source>
        <strain evidence="5">DSM 22306</strain>
    </source>
</reference>
<protein>
    <submittedName>
        <fullName evidence="4">Short chain enoyl-CoA hydratase</fullName>
    </submittedName>
</protein>
<evidence type="ECO:0000256" key="3">
    <source>
        <dbReference type="RuleBase" id="RU003707"/>
    </source>
</evidence>
<dbReference type="Pfam" id="PF00378">
    <property type="entry name" value="ECH_1"/>
    <property type="match status" value="1"/>
</dbReference>
<dbReference type="InterPro" id="IPR029045">
    <property type="entry name" value="ClpP/crotonase-like_dom_sf"/>
</dbReference>
<dbReference type="CDD" id="cd06558">
    <property type="entry name" value="crotonase-like"/>
    <property type="match status" value="1"/>
</dbReference>
<dbReference type="AlphaFoldDB" id="A0A1N7PJP4"/>
<gene>
    <name evidence="4" type="ORF">SAMN05421760_11577</name>
</gene>
<dbReference type="Gene3D" id="3.90.226.10">
    <property type="entry name" value="2-enoyl-CoA Hydratase, Chain A, domain 1"/>
    <property type="match status" value="1"/>
</dbReference>
<dbReference type="InterPro" id="IPR018376">
    <property type="entry name" value="Enoyl-CoA_hyd/isom_CS"/>
</dbReference>
<organism evidence="4 5">
    <name type="scientific">Neptunomonas antarctica</name>
    <dbReference type="NCBI Taxonomy" id="619304"/>
    <lineage>
        <taxon>Bacteria</taxon>
        <taxon>Pseudomonadati</taxon>
        <taxon>Pseudomonadota</taxon>
        <taxon>Gammaproteobacteria</taxon>
        <taxon>Oceanospirillales</taxon>
        <taxon>Oceanospirillaceae</taxon>
        <taxon>Neptunomonas</taxon>
    </lineage>
</organism>
<dbReference type="PROSITE" id="PS00166">
    <property type="entry name" value="ENOYL_COA_HYDRATASE"/>
    <property type="match status" value="1"/>
</dbReference>
<keyword evidence="5" id="KW-1185">Reference proteome</keyword>
<dbReference type="GO" id="GO:0006635">
    <property type="term" value="P:fatty acid beta-oxidation"/>
    <property type="evidence" value="ECO:0007669"/>
    <property type="project" value="TreeGrafter"/>
</dbReference>
<dbReference type="Proteomes" id="UP000185999">
    <property type="component" value="Unassembled WGS sequence"/>
</dbReference>
<dbReference type="SUPFAM" id="SSF52096">
    <property type="entry name" value="ClpP/crotonase"/>
    <property type="match status" value="1"/>
</dbReference>
<evidence type="ECO:0000313" key="4">
    <source>
        <dbReference type="EMBL" id="SIT10845.1"/>
    </source>
</evidence>
<dbReference type="PANTHER" id="PTHR11941">
    <property type="entry name" value="ENOYL-COA HYDRATASE-RELATED"/>
    <property type="match status" value="1"/>
</dbReference>
<dbReference type="InterPro" id="IPR014748">
    <property type="entry name" value="Enoyl-CoA_hydra_C"/>
</dbReference>
<evidence type="ECO:0000256" key="2">
    <source>
        <dbReference type="ARBA" id="ARBA00023239"/>
    </source>
</evidence>
<sequence>MSDESVMSFETVMNFDTILVEIKEGVGTITLNRPKVMNALNQMLTREVGEAVDALEKAEEVGCIIITGGDKVFAAGADINEMKDLDFYQLHMANFPYIQRDCWRAIDEARKPIIAAVAGFALGGGCEMVMACDFIIAADSAKFGQPEISIGTMPGAGGTQRLTKAVGKAKAMDMCLSGRMMDAAEAEHCGLVTRIVPTEDLADTAFKTARKIASNSRPVVYMIKESVNMAVDASLRDGLAFERRNFASTFAFEDCKEGMNAFAEKRKPAFKHR</sequence>
<dbReference type="Gene3D" id="1.10.12.10">
    <property type="entry name" value="Lyase 2-enoyl-coa Hydratase, Chain A, domain 2"/>
    <property type="match status" value="1"/>
</dbReference>
<name>A0A1N7PJP4_9GAMM</name>
<dbReference type="FunFam" id="3.90.226.10:FF:000009">
    <property type="entry name" value="Carnitinyl-CoA dehydratase"/>
    <property type="match status" value="1"/>
</dbReference>
<dbReference type="GO" id="GO:0016836">
    <property type="term" value="F:hydro-lyase activity"/>
    <property type="evidence" value="ECO:0007669"/>
    <property type="project" value="UniProtKB-ARBA"/>
</dbReference>
<dbReference type="STRING" id="619304.SAMN05421760_11577"/>
<keyword evidence="2" id="KW-0456">Lyase</keyword>
<dbReference type="PANTHER" id="PTHR11941:SF54">
    <property type="entry name" value="ENOYL-COA HYDRATASE, MITOCHONDRIAL"/>
    <property type="match status" value="1"/>
</dbReference>
<dbReference type="RefSeq" id="WP_420798933.1">
    <property type="nucleotide sequence ID" value="NZ_FTOE01000015.1"/>
</dbReference>
<comment type="similarity">
    <text evidence="1 3">Belongs to the enoyl-CoA hydratase/isomerase family.</text>
</comment>
<dbReference type="EMBL" id="FTOE01000015">
    <property type="protein sequence ID" value="SIT10845.1"/>
    <property type="molecule type" value="Genomic_DNA"/>
</dbReference>
<dbReference type="FunFam" id="1.10.12.10:FF:000001">
    <property type="entry name" value="Probable enoyl-CoA hydratase, mitochondrial"/>
    <property type="match status" value="1"/>
</dbReference>
<dbReference type="InterPro" id="IPR001753">
    <property type="entry name" value="Enoyl-CoA_hydra/iso"/>
</dbReference>
<accession>A0A1N7PJP4</accession>
<evidence type="ECO:0000256" key="1">
    <source>
        <dbReference type="ARBA" id="ARBA00005254"/>
    </source>
</evidence>
<proteinExistence type="inferred from homology"/>
<evidence type="ECO:0000313" key="5">
    <source>
        <dbReference type="Proteomes" id="UP000185999"/>
    </source>
</evidence>